<dbReference type="EMBL" id="NCKU01002288">
    <property type="protein sequence ID" value="RWS09926.1"/>
    <property type="molecule type" value="Genomic_DNA"/>
</dbReference>
<dbReference type="Gene3D" id="3.30.70.330">
    <property type="match status" value="1"/>
</dbReference>
<feature type="region of interest" description="Disordered" evidence="3">
    <location>
        <begin position="68"/>
        <end position="159"/>
    </location>
</feature>
<gene>
    <name evidence="6" type="ORF">B4U79_11969</name>
    <name evidence="5" type="ORF">B4U79_12973</name>
    <name evidence="7" type="ORF">B4U79_13998</name>
</gene>
<dbReference type="InterPro" id="IPR000504">
    <property type="entry name" value="RRM_dom"/>
</dbReference>
<name>A0A3S4QYY2_9ACAR</name>
<dbReference type="InterPro" id="IPR035979">
    <property type="entry name" value="RBD_domain_sf"/>
</dbReference>
<dbReference type="EMBL" id="NCKU01002469">
    <property type="protein sequence ID" value="RWS09521.1"/>
    <property type="molecule type" value="Genomic_DNA"/>
</dbReference>
<accession>A0A3S4QYY2</accession>
<dbReference type="Pfam" id="PF00076">
    <property type="entry name" value="RRM_1"/>
    <property type="match status" value="1"/>
</dbReference>
<evidence type="ECO:0000313" key="6">
    <source>
        <dbReference type="EMBL" id="RWS09926.1"/>
    </source>
</evidence>
<sequence length="203" mass="21762">MTYGRVFIGGISGDVTKEQIEREFGKYGKLNSVWVAQNPPGFAFVEFDDNRDAEEAVKQLNGQALFDDNKIRVEHSNNRREGGRGGRGGFRGRGMGSPRGGGYSSPGYRGGGRGGGYKPSNRFNDRPRGGGRYDRGNGSGSGGSSRYGSSGGGRDRYDGGSFGGNYHSYRSRSPFGQSAGGRRYYCSLMNLVFSLVLSVSTVG</sequence>
<dbReference type="FunFam" id="3.30.70.330:FF:001074">
    <property type="entry name" value="Splicing factor, arginine/serine-rich 7"/>
    <property type="match status" value="1"/>
</dbReference>
<feature type="compositionally biased region" description="Gly residues" evidence="3">
    <location>
        <begin position="137"/>
        <end position="152"/>
    </location>
</feature>
<dbReference type="InterPro" id="IPR012677">
    <property type="entry name" value="Nucleotide-bd_a/b_plait_sf"/>
</dbReference>
<evidence type="ECO:0000256" key="3">
    <source>
        <dbReference type="SAM" id="MobiDB-lite"/>
    </source>
</evidence>
<feature type="compositionally biased region" description="Gly residues" evidence="3">
    <location>
        <begin position="85"/>
        <end position="117"/>
    </location>
</feature>
<feature type="compositionally biased region" description="Basic and acidic residues" evidence="3">
    <location>
        <begin position="123"/>
        <end position="135"/>
    </location>
</feature>
<dbReference type="InterPro" id="IPR050907">
    <property type="entry name" value="SRSF"/>
</dbReference>
<dbReference type="PROSITE" id="PS50102">
    <property type="entry name" value="RRM"/>
    <property type="match status" value="1"/>
</dbReference>
<keyword evidence="1 2" id="KW-0694">RNA-binding</keyword>
<keyword evidence="8" id="KW-1185">Reference proteome</keyword>
<evidence type="ECO:0000313" key="8">
    <source>
        <dbReference type="Proteomes" id="UP000285301"/>
    </source>
</evidence>
<proteinExistence type="predicted"/>
<evidence type="ECO:0000313" key="5">
    <source>
        <dbReference type="EMBL" id="RWS09521.1"/>
    </source>
</evidence>
<evidence type="ECO:0000259" key="4">
    <source>
        <dbReference type="PROSITE" id="PS50102"/>
    </source>
</evidence>
<dbReference type="PANTHER" id="PTHR23147">
    <property type="entry name" value="SERINE/ARGININE RICH SPLICING FACTOR"/>
    <property type="match status" value="1"/>
</dbReference>
<dbReference type="Proteomes" id="UP000285301">
    <property type="component" value="Unassembled WGS sequence"/>
</dbReference>
<dbReference type="AlphaFoldDB" id="A0A3S4QYY2"/>
<comment type="caution">
    <text evidence="5">The sequence shown here is derived from an EMBL/GenBank/DDBJ whole genome shotgun (WGS) entry which is preliminary data.</text>
</comment>
<reference evidence="5" key="2">
    <citation type="submission" date="2018-11" db="EMBL/GenBank/DDBJ databases">
        <title>Trombidioid mite genomics.</title>
        <authorList>
            <person name="Dong X."/>
        </authorList>
    </citation>
    <scope>NUCLEOTIDE SEQUENCE</scope>
    <source>
        <strain evidence="5">UoL-WK</strain>
    </source>
</reference>
<feature type="compositionally biased region" description="Basic and acidic residues" evidence="3">
    <location>
        <begin position="68"/>
        <end position="84"/>
    </location>
</feature>
<evidence type="ECO:0000256" key="2">
    <source>
        <dbReference type="PROSITE-ProRule" id="PRU00176"/>
    </source>
</evidence>
<dbReference type="STRING" id="1965070.A0A3S4QYY2"/>
<dbReference type="OrthoDB" id="5970at2759"/>
<feature type="domain" description="RRM" evidence="4">
    <location>
        <begin position="4"/>
        <end position="78"/>
    </location>
</feature>
<dbReference type="SMART" id="SM00360">
    <property type="entry name" value="RRM"/>
    <property type="match status" value="1"/>
</dbReference>
<evidence type="ECO:0000313" key="7">
    <source>
        <dbReference type="EMBL" id="RWS11988.1"/>
    </source>
</evidence>
<protein>
    <submittedName>
        <fullName evidence="5">Alternative splicing factor SRp20/9G8-like protein</fullName>
    </submittedName>
</protein>
<dbReference type="SUPFAM" id="SSF54928">
    <property type="entry name" value="RNA-binding domain, RBD"/>
    <property type="match status" value="1"/>
</dbReference>
<reference evidence="5 8" key="1">
    <citation type="journal article" date="2018" name="Gigascience">
        <title>Genomes of trombidid mites reveal novel predicted allergens and laterally-transferred genes associated with secondary metabolism.</title>
        <authorList>
            <person name="Dong X."/>
            <person name="Chaisiri K."/>
            <person name="Xia D."/>
            <person name="Armstrong S.D."/>
            <person name="Fang Y."/>
            <person name="Donnelly M.J."/>
            <person name="Kadowaki T."/>
            <person name="McGarry J.W."/>
            <person name="Darby A.C."/>
            <person name="Makepeace B.L."/>
        </authorList>
    </citation>
    <scope>NUCLEOTIDE SEQUENCE [LARGE SCALE GENOMIC DNA]</scope>
    <source>
        <strain evidence="5">UoL-WK</strain>
    </source>
</reference>
<dbReference type="EMBL" id="NCKU01001494">
    <property type="protein sequence ID" value="RWS11988.1"/>
    <property type="molecule type" value="Genomic_DNA"/>
</dbReference>
<organism evidence="5 8">
    <name type="scientific">Dinothrombium tinctorium</name>
    <dbReference type="NCBI Taxonomy" id="1965070"/>
    <lineage>
        <taxon>Eukaryota</taxon>
        <taxon>Metazoa</taxon>
        <taxon>Ecdysozoa</taxon>
        <taxon>Arthropoda</taxon>
        <taxon>Chelicerata</taxon>
        <taxon>Arachnida</taxon>
        <taxon>Acari</taxon>
        <taxon>Acariformes</taxon>
        <taxon>Trombidiformes</taxon>
        <taxon>Prostigmata</taxon>
        <taxon>Anystina</taxon>
        <taxon>Parasitengona</taxon>
        <taxon>Trombidioidea</taxon>
        <taxon>Trombidiidae</taxon>
        <taxon>Dinothrombium</taxon>
    </lineage>
</organism>
<dbReference type="GO" id="GO:0003723">
    <property type="term" value="F:RNA binding"/>
    <property type="evidence" value="ECO:0007669"/>
    <property type="project" value="UniProtKB-UniRule"/>
</dbReference>
<evidence type="ECO:0000256" key="1">
    <source>
        <dbReference type="ARBA" id="ARBA00022884"/>
    </source>
</evidence>
<dbReference type="CDD" id="cd12373">
    <property type="entry name" value="RRM_SRSF3_like"/>
    <property type="match status" value="1"/>
</dbReference>